<proteinExistence type="predicted"/>
<feature type="transmembrane region" description="Helical" evidence="1">
    <location>
        <begin position="44"/>
        <end position="70"/>
    </location>
</feature>
<accession>A0A899G006</accession>
<organism evidence="2 3">
    <name type="scientific">Pneumocystis wakefieldiae</name>
    <dbReference type="NCBI Taxonomy" id="38082"/>
    <lineage>
        <taxon>Eukaryota</taxon>
        <taxon>Fungi</taxon>
        <taxon>Dikarya</taxon>
        <taxon>Ascomycota</taxon>
        <taxon>Taphrinomycotina</taxon>
        <taxon>Pneumocystomycetes</taxon>
        <taxon>Pneumocystaceae</taxon>
        <taxon>Pneumocystis</taxon>
    </lineage>
</organism>
<keyword evidence="1" id="KW-0472">Membrane</keyword>
<evidence type="ECO:0000256" key="1">
    <source>
        <dbReference type="SAM" id="Phobius"/>
    </source>
</evidence>
<evidence type="ECO:0000313" key="3">
    <source>
        <dbReference type="Proteomes" id="UP000663699"/>
    </source>
</evidence>
<evidence type="ECO:0008006" key="4">
    <source>
        <dbReference type="Google" id="ProtNLM"/>
    </source>
</evidence>
<keyword evidence="3" id="KW-1185">Reference proteome</keyword>
<feature type="transmembrane region" description="Helical" evidence="1">
    <location>
        <begin position="98"/>
        <end position="117"/>
    </location>
</feature>
<evidence type="ECO:0000313" key="2">
    <source>
        <dbReference type="EMBL" id="QSL65864.1"/>
    </source>
</evidence>
<dbReference type="Proteomes" id="UP000663699">
    <property type="component" value="Chromosome 8"/>
</dbReference>
<sequence length="128" mass="15343">MSDNNELPSYQASVSTKNKKQLFDLLNLNESQIGEFPRTKCYKLFFWGFLLPFPILLIGAYIGLIHYRFFKKNHFKDERQQMYFEYVKEEELKWGKRCFYLFGLISFVIASILLAGFKSNWTLSDYLY</sequence>
<keyword evidence="1" id="KW-0812">Transmembrane</keyword>
<dbReference type="EMBL" id="CP054539">
    <property type="protein sequence ID" value="QSL65864.1"/>
    <property type="molecule type" value="Genomic_DNA"/>
</dbReference>
<dbReference type="OrthoDB" id="5291082at2759"/>
<reference evidence="2" key="1">
    <citation type="submission" date="2020-06" db="EMBL/GenBank/DDBJ databases">
        <title>Genomes of multiple members of Pneumocystis genus reveal paths to human pathogen Pneumocystis jirovecii.</title>
        <authorList>
            <person name="Cisse O.H."/>
            <person name="Ma L."/>
            <person name="Dekker J."/>
            <person name="Khil P."/>
            <person name="Jo J."/>
            <person name="Brenchley J."/>
            <person name="Blair R."/>
            <person name="Pahar B."/>
            <person name="Chabe M."/>
            <person name="Van Rompay K.A."/>
            <person name="Keesler R."/>
            <person name="Sukura A."/>
            <person name="Hirsch V."/>
            <person name="Kutty G."/>
            <person name="Liu Y."/>
            <person name="Peng L."/>
            <person name="Chen J."/>
            <person name="Song J."/>
            <person name="Weissenbacher-Lang C."/>
            <person name="Xu J."/>
            <person name="Upham N.S."/>
            <person name="Stajich J.E."/>
            <person name="Cuomo C.A."/>
            <person name="Cushion M.T."/>
            <person name="Kovacs J.A."/>
        </authorList>
    </citation>
    <scope>NUCLEOTIDE SEQUENCE</scope>
    <source>
        <strain evidence="2">2A</strain>
    </source>
</reference>
<gene>
    <name evidence="2" type="ORF">MERGE_000143</name>
</gene>
<name>A0A899G006_9ASCO</name>
<dbReference type="AlphaFoldDB" id="A0A899G006"/>
<keyword evidence="1" id="KW-1133">Transmembrane helix</keyword>
<protein>
    <recommendedName>
        <fullName evidence="4">Transmembrane protein</fullName>
    </recommendedName>
</protein>